<dbReference type="Pfam" id="PF13855">
    <property type="entry name" value="LRR_8"/>
    <property type="match status" value="1"/>
</dbReference>
<dbReference type="InterPro" id="IPR032675">
    <property type="entry name" value="LRR_dom_sf"/>
</dbReference>
<reference evidence="2 3" key="1">
    <citation type="submission" date="2024-01" db="EMBL/GenBank/DDBJ databases">
        <title>The genomes of 5 underutilized Papilionoideae crops provide insights into root nodulation and disease resistanc.</title>
        <authorList>
            <person name="Yuan L."/>
        </authorList>
    </citation>
    <scope>NUCLEOTIDE SEQUENCE [LARGE SCALE GENOMIC DNA]</scope>
    <source>
        <strain evidence="2">ZHUSHIDOU_FW_LH</strain>
        <tissue evidence="2">Leaf</tissue>
    </source>
</reference>
<feature type="compositionally biased region" description="Polar residues" evidence="1">
    <location>
        <begin position="336"/>
        <end position="346"/>
    </location>
</feature>
<dbReference type="PANTHER" id="PTHR16083:SF83">
    <property type="entry name" value="LEUCINE-RICH REPEAT-CONTAINING PROTEIN 40"/>
    <property type="match status" value="1"/>
</dbReference>
<dbReference type="AlphaFoldDB" id="A0AAN9HYP7"/>
<dbReference type="Proteomes" id="UP001372338">
    <property type="component" value="Unassembled WGS sequence"/>
</dbReference>
<name>A0AAN9HYP7_CROPI</name>
<dbReference type="SUPFAM" id="SSF52058">
    <property type="entry name" value="L domain-like"/>
    <property type="match status" value="1"/>
</dbReference>
<dbReference type="Gene3D" id="3.80.10.10">
    <property type="entry name" value="Ribonuclease Inhibitor"/>
    <property type="match status" value="1"/>
</dbReference>
<protein>
    <submittedName>
        <fullName evidence="2">Uncharacterized protein</fullName>
    </submittedName>
</protein>
<evidence type="ECO:0000313" key="3">
    <source>
        <dbReference type="Proteomes" id="UP001372338"/>
    </source>
</evidence>
<evidence type="ECO:0000313" key="2">
    <source>
        <dbReference type="EMBL" id="KAK7257335.1"/>
    </source>
</evidence>
<dbReference type="PANTHER" id="PTHR16083">
    <property type="entry name" value="LEUCINE RICH REPEAT CONTAINING PROTEIN"/>
    <property type="match status" value="1"/>
</dbReference>
<evidence type="ECO:0000256" key="1">
    <source>
        <dbReference type="SAM" id="MobiDB-lite"/>
    </source>
</evidence>
<feature type="region of interest" description="Disordered" evidence="1">
    <location>
        <begin position="319"/>
        <end position="346"/>
    </location>
</feature>
<dbReference type="InterPro" id="IPR001611">
    <property type="entry name" value="Leu-rich_rpt"/>
</dbReference>
<gene>
    <name evidence="2" type="ORF">RIF29_31224</name>
</gene>
<accession>A0AAN9HYP7</accession>
<comment type="caution">
    <text evidence="2">The sequence shown here is derived from an EMBL/GenBank/DDBJ whole genome shotgun (WGS) entry which is preliminary data.</text>
</comment>
<sequence length="346" mass="39119">MHSLNSFYPTKHKDSTAFLLPFLNSFLWLRDLDLSFCNLSQVPDAIGWLHGLEVLNLGGNNFDRLPSSIKQLSKLTSLDLQLCRKLKSCPELPTTTILPTVMRSPIELYISNCPKLHEMECWNSVAFPWMLQVIQAQQESSNPIGVIDIFIPGSQIPRWYNIQSVGDSMNLDPSGVIHDSNWIVVSFCIAFPTCNLPTLLKNNCRAEVFFQCPSHPAHRGGRYYTRGNTSLLFGDPTTDKYLSMVKEVMDHLFIFYMTRENFISSISCLREENCNLDLIDFSFLGQHQHGETGNTHVYAKKHGLRWVYKQDLEQLKANKSSSTHVHDGDFGIGSPILSSEPANSSA</sequence>
<dbReference type="EMBL" id="JAYWIO010000006">
    <property type="protein sequence ID" value="KAK7257335.1"/>
    <property type="molecule type" value="Genomic_DNA"/>
</dbReference>
<keyword evidence="3" id="KW-1185">Reference proteome</keyword>
<organism evidence="2 3">
    <name type="scientific">Crotalaria pallida</name>
    <name type="common">Smooth rattlebox</name>
    <name type="synonym">Crotalaria striata</name>
    <dbReference type="NCBI Taxonomy" id="3830"/>
    <lineage>
        <taxon>Eukaryota</taxon>
        <taxon>Viridiplantae</taxon>
        <taxon>Streptophyta</taxon>
        <taxon>Embryophyta</taxon>
        <taxon>Tracheophyta</taxon>
        <taxon>Spermatophyta</taxon>
        <taxon>Magnoliopsida</taxon>
        <taxon>eudicotyledons</taxon>
        <taxon>Gunneridae</taxon>
        <taxon>Pentapetalae</taxon>
        <taxon>rosids</taxon>
        <taxon>fabids</taxon>
        <taxon>Fabales</taxon>
        <taxon>Fabaceae</taxon>
        <taxon>Papilionoideae</taxon>
        <taxon>50 kb inversion clade</taxon>
        <taxon>genistoids sensu lato</taxon>
        <taxon>core genistoids</taxon>
        <taxon>Crotalarieae</taxon>
        <taxon>Crotalaria</taxon>
    </lineage>
</organism>
<proteinExistence type="predicted"/>